<keyword evidence="4" id="KW-1185">Reference proteome</keyword>
<evidence type="ECO:0000313" key="3">
    <source>
        <dbReference type="EMBL" id="MDT0343167.1"/>
    </source>
</evidence>
<dbReference type="EMBL" id="JAVREL010000005">
    <property type="protein sequence ID" value="MDT0343167.1"/>
    <property type="molecule type" value="Genomic_DNA"/>
</dbReference>
<keyword evidence="2" id="KW-0472">Membrane</keyword>
<dbReference type="RefSeq" id="WP_311704305.1">
    <property type="nucleotide sequence ID" value="NZ_JAVREL010000005.1"/>
</dbReference>
<feature type="region of interest" description="Disordered" evidence="1">
    <location>
        <begin position="144"/>
        <end position="205"/>
    </location>
</feature>
<organism evidence="3 4">
    <name type="scientific">Streptomyces litchfieldiae</name>
    <dbReference type="NCBI Taxonomy" id="3075543"/>
    <lineage>
        <taxon>Bacteria</taxon>
        <taxon>Bacillati</taxon>
        <taxon>Actinomycetota</taxon>
        <taxon>Actinomycetes</taxon>
        <taxon>Kitasatosporales</taxon>
        <taxon>Streptomycetaceae</taxon>
        <taxon>Streptomyces</taxon>
    </lineage>
</organism>
<sequence length="205" mass="22269">MWRNALGSVLAAIAAAAAIASVFFDWYGSRDGRHFKWTELFTGDGITADNANLITGMFLPMLVVAALAVAAILLRSRLLMLLAGILTLGFTILWMVRQYQVADNLTIGQGGLKWPVAAALAAGTLLLITAAGMAGRHIAERRAEVAPAAPAAPGRREYEGAEPREEVGEVRRGPWPRDREAPPPPEGEAEPRPRHRHRRHRRDAA</sequence>
<evidence type="ECO:0000313" key="4">
    <source>
        <dbReference type="Proteomes" id="UP001183246"/>
    </source>
</evidence>
<accession>A0ABU2MP53</accession>
<feature type="compositionally biased region" description="Basic and acidic residues" evidence="1">
    <location>
        <begin position="154"/>
        <end position="181"/>
    </location>
</feature>
<evidence type="ECO:0000256" key="2">
    <source>
        <dbReference type="SAM" id="Phobius"/>
    </source>
</evidence>
<feature type="compositionally biased region" description="Basic residues" evidence="1">
    <location>
        <begin position="193"/>
        <end position="205"/>
    </location>
</feature>
<keyword evidence="2" id="KW-1133">Transmembrane helix</keyword>
<gene>
    <name evidence="3" type="ORF">RM590_11155</name>
</gene>
<feature type="transmembrane region" description="Helical" evidence="2">
    <location>
        <begin position="53"/>
        <end position="73"/>
    </location>
</feature>
<dbReference type="Proteomes" id="UP001183246">
    <property type="component" value="Unassembled WGS sequence"/>
</dbReference>
<reference evidence="4" key="1">
    <citation type="submission" date="2023-07" db="EMBL/GenBank/DDBJ databases">
        <title>30 novel species of actinomycetes from the DSMZ collection.</title>
        <authorList>
            <person name="Nouioui I."/>
        </authorList>
    </citation>
    <scope>NUCLEOTIDE SEQUENCE [LARGE SCALE GENOMIC DNA]</scope>
    <source>
        <strain evidence="4">DSM 44938</strain>
    </source>
</reference>
<feature type="transmembrane region" description="Helical" evidence="2">
    <location>
        <begin position="78"/>
        <end position="96"/>
    </location>
</feature>
<name>A0ABU2MP53_9ACTN</name>
<protein>
    <submittedName>
        <fullName evidence="3">Uncharacterized protein</fullName>
    </submittedName>
</protein>
<proteinExistence type="predicted"/>
<keyword evidence="2" id="KW-0812">Transmembrane</keyword>
<feature type="transmembrane region" description="Helical" evidence="2">
    <location>
        <begin position="116"/>
        <end position="134"/>
    </location>
</feature>
<comment type="caution">
    <text evidence="3">The sequence shown here is derived from an EMBL/GenBank/DDBJ whole genome shotgun (WGS) entry which is preliminary data.</text>
</comment>
<evidence type="ECO:0000256" key="1">
    <source>
        <dbReference type="SAM" id="MobiDB-lite"/>
    </source>
</evidence>